<feature type="signal peptide" evidence="1">
    <location>
        <begin position="1"/>
        <end position="15"/>
    </location>
</feature>
<dbReference type="STRING" id="1147741.A0A0R3S6E9"/>
<dbReference type="InterPro" id="IPR006149">
    <property type="entry name" value="EB_dom"/>
</dbReference>
<evidence type="ECO:0000313" key="3">
    <source>
        <dbReference type="Proteomes" id="UP000050640"/>
    </source>
</evidence>
<evidence type="ECO:0000313" key="4">
    <source>
        <dbReference type="WBParaSite" id="EEL_0001037101-mRNA-1"/>
    </source>
</evidence>
<feature type="domain" description="EB" evidence="2">
    <location>
        <begin position="268"/>
        <end position="314"/>
    </location>
</feature>
<accession>A0A0R3S6E9</accession>
<keyword evidence="3" id="KW-1185">Reference proteome</keyword>
<proteinExistence type="predicted"/>
<name>A0A0R3S6E9_9BILA</name>
<protein>
    <submittedName>
        <fullName evidence="4">EB domain-containing protein</fullName>
    </submittedName>
</protein>
<evidence type="ECO:0000256" key="1">
    <source>
        <dbReference type="SAM" id="SignalP"/>
    </source>
</evidence>
<organism evidence="3 4">
    <name type="scientific">Elaeophora elaphi</name>
    <dbReference type="NCBI Taxonomy" id="1147741"/>
    <lineage>
        <taxon>Eukaryota</taxon>
        <taxon>Metazoa</taxon>
        <taxon>Ecdysozoa</taxon>
        <taxon>Nematoda</taxon>
        <taxon>Chromadorea</taxon>
        <taxon>Rhabditida</taxon>
        <taxon>Spirurina</taxon>
        <taxon>Spiruromorpha</taxon>
        <taxon>Filarioidea</taxon>
        <taxon>Onchocercidae</taxon>
        <taxon>Elaeophora</taxon>
    </lineage>
</organism>
<feature type="chain" id="PRO_5012633418" evidence="1">
    <location>
        <begin position="16"/>
        <end position="429"/>
    </location>
</feature>
<feature type="domain" description="EB" evidence="2">
    <location>
        <begin position="18"/>
        <end position="58"/>
    </location>
</feature>
<dbReference type="PANTHER" id="PTHR39069:SF1">
    <property type="entry name" value="ECDYSONE-INDUCIBLE GENE E1, ISOFORM A"/>
    <property type="match status" value="1"/>
</dbReference>
<dbReference type="PANTHER" id="PTHR39069">
    <property type="entry name" value="ECDYSONE-INDUCIBLE GENE E1, ISOFORM A"/>
    <property type="match status" value="1"/>
</dbReference>
<reference evidence="4" key="1">
    <citation type="submission" date="2017-02" db="UniProtKB">
        <authorList>
            <consortium name="WormBaseParasite"/>
        </authorList>
    </citation>
    <scope>IDENTIFICATION</scope>
</reference>
<dbReference type="Pfam" id="PF01683">
    <property type="entry name" value="EB"/>
    <property type="match status" value="3"/>
</dbReference>
<dbReference type="Proteomes" id="UP000050640">
    <property type="component" value="Unplaced"/>
</dbReference>
<sequence>MRLLWLLLFTKQVHSGFTPCNGKSPLGGTCDWNTDCENKGSICLRGRCRCHPHYAEITDEKRRNPRCQKLPAKVGEMCTTKCREPLFCRSGQCQCVQRGTTTLINGQCVSTSRVGDRCTRHYDCSAPFSACLNSQCVCISGTIQQGSQCVAKPACPLGGIPGNACIRKANQHMVENFVDDADDCPLGQVCITIGESPRGHCCPKVCPLGTLPDFNFSCDPTASIRCPSDTHFCHRISGTFLVPYTKLSLDGGFSQSLCCRRPCNAMAPKALYINGTCMARGQLNSQCTTNEQCGGGESMICNRGQCECLAGFHPLVDPVTHPLRNPSQICTRDCESEALSRDTTCLKPVALEAHCFIQKQCPMNSGCYRQCKCGYKKEKQQCIELPPSPTTTTQPSVIAPGTVIVPGGDFLSLIGNFFGGTQARKATGK</sequence>
<keyword evidence="1" id="KW-0732">Signal</keyword>
<dbReference type="AlphaFoldDB" id="A0A0R3S6E9"/>
<feature type="domain" description="EB" evidence="2">
    <location>
        <begin position="101"/>
        <end position="149"/>
    </location>
</feature>
<dbReference type="WBParaSite" id="EEL_0001037101-mRNA-1">
    <property type="protein sequence ID" value="EEL_0001037101-mRNA-1"/>
    <property type="gene ID" value="EEL_0001037101"/>
</dbReference>
<dbReference type="SUPFAM" id="SSF57196">
    <property type="entry name" value="EGF/Laminin"/>
    <property type="match status" value="1"/>
</dbReference>
<evidence type="ECO:0000259" key="2">
    <source>
        <dbReference type="Pfam" id="PF01683"/>
    </source>
</evidence>